<reference evidence="2" key="2">
    <citation type="submission" date="2015-01" db="EMBL/GenBank/DDBJ databases">
        <title>Evolutionary Origins and Diversification of the Mycorrhizal Mutualists.</title>
        <authorList>
            <consortium name="DOE Joint Genome Institute"/>
            <consortium name="Mycorrhizal Genomics Consortium"/>
            <person name="Kohler A."/>
            <person name="Kuo A."/>
            <person name="Nagy L.G."/>
            <person name="Floudas D."/>
            <person name="Copeland A."/>
            <person name="Barry K.W."/>
            <person name="Cichocki N."/>
            <person name="Veneault-Fourrey C."/>
            <person name="LaButti K."/>
            <person name="Lindquist E.A."/>
            <person name="Lipzen A."/>
            <person name="Lundell T."/>
            <person name="Morin E."/>
            <person name="Murat C."/>
            <person name="Riley R."/>
            <person name="Ohm R."/>
            <person name="Sun H."/>
            <person name="Tunlid A."/>
            <person name="Henrissat B."/>
            <person name="Grigoriev I.V."/>
            <person name="Hibbett D.S."/>
            <person name="Martin F."/>
        </authorList>
    </citation>
    <scope>NUCLEOTIDE SEQUENCE [LARGE SCALE GENOMIC DNA]</scope>
    <source>
        <strain evidence="2">Marx 270</strain>
    </source>
</reference>
<dbReference type="HOGENOM" id="CLU_2923604_0_0_1"/>
<reference evidence="1 2" key="1">
    <citation type="submission" date="2014-04" db="EMBL/GenBank/DDBJ databases">
        <authorList>
            <consortium name="DOE Joint Genome Institute"/>
            <person name="Kuo A."/>
            <person name="Kohler A."/>
            <person name="Costa M.D."/>
            <person name="Nagy L.G."/>
            <person name="Floudas D."/>
            <person name="Copeland A."/>
            <person name="Barry K.W."/>
            <person name="Cichocki N."/>
            <person name="Veneault-Fourrey C."/>
            <person name="LaButti K."/>
            <person name="Lindquist E.A."/>
            <person name="Lipzen A."/>
            <person name="Lundell T."/>
            <person name="Morin E."/>
            <person name="Murat C."/>
            <person name="Sun H."/>
            <person name="Tunlid A."/>
            <person name="Henrissat B."/>
            <person name="Grigoriev I.V."/>
            <person name="Hibbett D.S."/>
            <person name="Martin F."/>
            <person name="Nordberg H.P."/>
            <person name="Cantor M.N."/>
            <person name="Hua S.X."/>
        </authorList>
    </citation>
    <scope>NUCLEOTIDE SEQUENCE [LARGE SCALE GENOMIC DNA]</scope>
    <source>
        <strain evidence="1 2">Marx 270</strain>
    </source>
</reference>
<organism evidence="1 2">
    <name type="scientific">Pisolithus tinctorius Marx 270</name>
    <dbReference type="NCBI Taxonomy" id="870435"/>
    <lineage>
        <taxon>Eukaryota</taxon>
        <taxon>Fungi</taxon>
        <taxon>Dikarya</taxon>
        <taxon>Basidiomycota</taxon>
        <taxon>Agaricomycotina</taxon>
        <taxon>Agaricomycetes</taxon>
        <taxon>Agaricomycetidae</taxon>
        <taxon>Boletales</taxon>
        <taxon>Sclerodermatineae</taxon>
        <taxon>Pisolithaceae</taxon>
        <taxon>Pisolithus</taxon>
    </lineage>
</organism>
<gene>
    <name evidence="1" type="ORF">M404DRAFT_1007203</name>
</gene>
<sequence length="61" mass="6784">MGFVSMTAIVKVPQRWKFRDVNDVTTDNNSSKWQQPSHAGTQHSSTYVGALGICTIAWSNQ</sequence>
<name>A0A0C3NJL0_PISTI</name>
<dbReference type="AlphaFoldDB" id="A0A0C3NJL0"/>
<accession>A0A0C3NJL0</accession>
<dbReference type="InParanoid" id="A0A0C3NJL0"/>
<dbReference type="EMBL" id="KN832060">
    <property type="protein sequence ID" value="KIN95825.1"/>
    <property type="molecule type" value="Genomic_DNA"/>
</dbReference>
<evidence type="ECO:0000313" key="1">
    <source>
        <dbReference type="EMBL" id="KIN95825.1"/>
    </source>
</evidence>
<evidence type="ECO:0000313" key="2">
    <source>
        <dbReference type="Proteomes" id="UP000054217"/>
    </source>
</evidence>
<protein>
    <submittedName>
        <fullName evidence="1">Uncharacterized protein</fullName>
    </submittedName>
</protein>
<proteinExistence type="predicted"/>
<dbReference type="Proteomes" id="UP000054217">
    <property type="component" value="Unassembled WGS sequence"/>
</dbReference>
<keyword evidence="2" id="KW-1185">Reference proteome</keyword>